<keyword evidence="1" id="KW-0812">Transmembrane</keyword>
<proteinExistence type="predicted"/>
<accession>A0A5C7BEZ1</accession>
<protein>
    <submittedName>
        <fullName evidence="2">Uncharacterized protein</fullName>
    </submittedName>
</protein>
<dbReference type="STRING" id="1123037.GCA_000425305_00822"/>
<evidence type="ECO:0000313" key="2">
    <source>
        <dbReference type="EMBL" id="TXE19603.1"/>
    </source>
</evidence>
<keyword evidence="3" id="KW-1185">Reference proteome</keyword>
<feature type="transmembrane region" description="Helical" evidence="1">
    <location>
        <begin position="28"/>
        <end position="45"/>
    </location>
</feature>
<dbReference type="AlphaFoldDB" id="A0A5C7BEZ1"/>
<keyword evidence="1" id="KW-0472">Membrane</keyword>
<feature type="transmembrane region" description="Helical" evidence="1">
    <location>
        <begin position="5"/>
        <end position="22"/>
    </location>
</feature>
<comment type="caution">
    <text evidence="2">The sequence shown here is derived from an EMBL/GenBank/DDBJ whole genome shotgun (WGS) entry which is preliminary data.</text>
</comment>
<dbReference type="OrthoDB" id="1449787at2"/>
<keyword evidence="1" id="KW-1133">Transmembrane helix</keyword>
<dbReference type="Proteomes" id="UP000321938">
    <property type="component" value="Unassembled WGS sequence"/>
</dbReference>
<sequence length="63" mass="6977">MSRKISYLLIAIGGFIAIYAQAKAEQNQLVLISGIVILMLGVYNISRNIPSKNDQDDEPQNNI</sequence>
<dbReference type="EMBL" id="VOSB01000003">
    <property type="protein sequence ID" value="TXE19603.1"/>
    <property type="molecule type" value="Genomic_DNA"/>
</dbReference>
<evidence type="ECO:0000313" key="3">
    <source>
        <dbReference type="Proteomes" id="UP000321938"/>
    </source>
</evidence>
<name>A0A5C7BEZ1_9FLAO</name>
<gene>
    <name evidence="2" type="ORF">ES692_02295</name>
</gene>
<reference evidence="2 3" key="1">
    <citation type="submission" date="2019-08" db="EMBL/GenBank/DDBJ databases">
        <title>Genome of Psychroserpens burtonensis ACAM 167.</title>
        <authorList>
            <person name="Bowman J.P."/>
        </authorList>
    </citation>
    <scope>NUCLEOTIDE SEQUENCE [LARGE SCALE GENOMIC DNA]</scope>
    <source>
        <strain evidence="2 3">ACAM 167</strain>
    </source>
</reference>
<organism evidence="2 3">
    <name type="scientific">Psychroserpens burtonensis</name>
    <dbReference type="NCBI Taxonomy" id="49278"/>
    <lineage>
        <taxon>Bacteria</taxon>
        <taxon>Pseudomonadati</taxon>
        <taxon>Bacteroidota</taxon>
        <taxon>Flavobacteriia</taxon>
        <taxon>Flavobacteriales</taxon>
        <taxon>Flavobacteriaceae</taxon>
        <taxon>Psychroserpens</taxon>
    </lineage>
</organism>
<dbReference type="RefSeq" id="WP_147231003.1">
    <property type="nucleotide sequence ID" value="NZ_VOSB01000003.1"/>
</dbReference>
<evidence type="ECO:0000256" key="1">
    <source>
        <dbReference type="SAM" id="Phobius"/>
    </source>
</evidence>